<evidence type="ECO:0000256" key="2">
    <source>
        <dbReference type="ARBA" id="ARBA00022676"/>
    </source>
</evidence>
<dbReference type="InParanoid" id="A0A2G5E936"/>
<dbReference type="PANTHER" id="PTHR48049">
    <property type="entry name" value="GLYCOSYLTRANSFERASE"/>
    <property type="match status" value="1"/>
</dbReference>
<accession>A0A2G5E936</accession>
<dbReference type="EC" id="2.4.1.-" evidence="5"/>
<proteinExistence type="inferred from homology"/>
<evidence type="ECO:0000313" key="8">
    <source>
        <dbReference type="Proteomes" id="UP000230069"/>
    </source>
</evidence>
<protein>
    <recommendedName>
        <fullName evidence="5">Glycosyltransferase</fullName>
        <ecNumber evidence="5">2.4.1.-</ecNumber>
    </recommendedName>
</protein>
<comment type="similarity">
    <text evidence="1 4">Belongs to the UDP-glycosyltransferase family.</text>
</comment>
<dbReference type="AlphaFoldDB" id="A0A2G5E936"/>
<dbReference type="Pfam" id="PF00201">
    <property type="entry name" value="UDPGT"/>
    <property type="match status" value="1"/>
</dbReference>
<feature type="chain" id="PRO_5013734208" description="Glycosyltransferase" evidence="6">
    <location>
        <begin position="16"/>
        <end position="465"/>
    </location>
</feature>
<sequence length="465" mass="52544">MDHLHVVIFPWLAFGHLLPFLEVAKYLAKKGNRVSFISTPRNIKRLPKIPTNLVPLLNFVELTLPHDDHLPAEAEATTDVPFHKQEYLKRAFDGLQSPLATFLEKSSPDWIIYDFVPYWLPPIATKLGIPSVFFCIFNASSLTYFGPPSVFLGGGPYEGTYTNPKDFTVRPKWIPFDNNFVLRPYELTRLIKSAQENVTGCTDGSRFASVTKGSDVVAIRTCPEIESEYLSLLQNELFKKPVLPMGLLPPQCVDVEEDEDDGKWAPIKQWLDKKEKKSVIYVALGSEAILSQEEITELALGLESSELPFFWVLRTPMGCIEPELPVGFEDRVKGRGIICRSWAPQHKILSHPSVGGFVTHCGWSSVTESLGFGCPLVLLPQINDQALVARLLEWKNIAFEIPRNDVDGLFTRESVAESLRKLVIEKEGEPYRVKVDAMKNIVGDGARQDLYLEDFAKFLREHRSR</sequence>
<gene>
    <name evidence="7" type="ORF">AQUCO_01000260v1</name>
</gene>
<keyword evidence="8" id="KW-1185">Reference proteome</keyword>
<dbReference type="FunFam" id="3.40.50.2000:FF:000037">
    <property type="entry name" value="Glycosyltransferase"/>
    <property type="match status" value="1"/>
</dbReference>
<dbReference type="InterPro" id="IPR035595">
    <property type="entry name" value="UDP_glycos_trans_CS"/>
</dbReference>
<dbReference type="EMBL" id="KZ305027">
    <property type="protein sequence ID" value="PIA52265.1"/>
    <property type="molecule type" value="Genomic_DNA"/>
</dbReference>
<dbReference type="SUPFAM" id="SSF53756">
    <property type="entry name" value="UDP-Glycosyltransferase/glycogen phosphorylase"/>
    <property type="match status" value="1"/>
</dbReference>
<evidence type="ECO:0000256" key="5">
    <source>
        <dbReference type="RuleBase" id="RU362057"/>
    </source>
</evidence>
<dbReference type="OrthoDB" id="5835829at2759"/>
<dbReference type="GO" id="GO:0035251">
    <property type="term" value="F:UDP-glucosyltransferase activity"/>
    <property type="evidence" value="ECO:0007669"/>
    <property type="project" value="InterPro"/>
</dbReference>
<reference evidence="7 8" key="1">
    <citation type="submission" date="2017-09" db="EMBL/GenBank/DDBJ databases">
        <title>WGS assembly of Aquilegia coerulea Goldsmith.</title>
        <authorList>
            <person name="Hodges S."/>
            <person name="Kramer E."/>
            <person name="Nordborg M."/>
            <person name="Tomkins J."/>
            <person name="Borevitz J."/>
            <person name="Derieg N."/>
            <person name="Yan J."/>
            <person name="Mihaltcheva S."/>
            <person name="Hayes R.D."/>
            <person name="Rokhsar D."/>
        </authorList>
    </citation>
    <scope>NUCLEOTIDE SEQUENCE [LARGE SCALE GENOMIC DNA]</scope>
    <source>
        <strain evidence="8">cv. Goldsmith</strain>
    </source>
</reference>
<dbReference type="InterPro" id="IPR050481">
    <property type="entry name" value="UDP-glycosyltransf_plant"/>
</dbReference>
<evidence type="ECO:0000256" key="4">
    <source>
        <dbReference type="RuleBase" id="RU003718"/>
    </source>
</evidence>
<name>A0A2G5E936_AQUCA</name>
<evidence type="ECO:0000256" key="6">
    <source>
        <dbReference type="SAM" id="SignalP"/>
    </source>
</evidence>
<keyword evidence="2 4" id="KW-0328">Glycosyltransferase</keyword>
<keyword evidence="3 4" id="KW-0808">Transferase</keyword>
<dbReference type="Proteomes" id="UP000230069">
    <property type="component" value="Unassembled WGS sequence"/>
</dbReference>
<evidence type="ECO:0000256" key="3">
    <source>
        <dbReference type="ARBA" id="ARBA00022679"/>
    </source>
</evidence>
<dbReference type="FunFam" id="3.40.50.2000:FF:000088">
    <property type="entry name" value="Glycosyltransferase"/>
    <property type="match status" value="1"/>
</dbReference>
<evidence type="ECO:0000256" key="1">
    <source>
        <dbReference type="ARBA" id="ARBA00009995"/>
    </source>
</evidence>
<dbReference type="CDD" id="cd03784">
    <property type="entry name" value="GT1_Gtf-like"/>
    <property type="match status" value="1"/>
</dbReference>
<feature type="signal peptide" evidence="6">
    <location>
        <begin position="1"/>
        <end position="15"/>
    </location>
</feature>
<dbReference type="PROSITE" id="PS00375">
    <property type="entry name" value="UDPGT"/>
    <property type="match status" value="1"/>
</dbReference>
<evidence type="ECO:0000313" key="7">
    <source>
        <dbReference type="EMBL" id="PIA52265.1"/>
    </source>
</evidence>
<organism evidence="7 8">
    <name type="scientific">Aquilegia coerulea</name>
    <name type="common">Rocky mountain columbine</name>
    <dbReference type="NCBI Taxonomy" id="218851"/>
    <lineage>
        <taxon>Eukaryota</taxon>
        <taxon>Viridiplantae</taxon>
        <taxon>Streptophyta</taxon>
        <taxon>Embryophyta</taxon>
        <taxon>Tracheophyta</taxon>
        <taxon>Spermatophyta</taxon>
        <taxon>Magnoliopsida</taxon>
        <taxon>Ranunculales</taxon>
        <taxon>Ranunculaceae</taxon>
        <taxon>Thalictroideae</taxon>
        <taxon>Aquilegia</taxon>
    </lineage>
</organism>
<dbReference type="Gene3D" id="3.40.50.2000">
    <property type="entry name" value="Glycogen Phosphorylase B"/>
    <property type="match status" value="2"/>
</dbReference>
<keyword evidence="6" id="KW-0732">Signal</keyword>
<dbReference type="InterPro" id="IPR002213">
    <property type="entry name" value="UDP_glucos_trans"/>
</dbReference>
<dbReference type="PANTHER" id="PTHR48049:SF160">
    <property type="entry name" value="UDP-GLYCOSYLTRANSFERASE 91A1"/>
    <property type="match status" value="1"/>
</dbReference>